<evidence type="ECO:0000256" key="3">
    <source>
        <dbReference type="ARBA" id="ARBA00022771"/>
    </source>
</evidence>
<dbReference type="GO" id="GO:0046982">
    <property type="term" value="F:protein heterodimerization activity"/>
    <property type="evidence" value="ECO:0007669"/>
    <property type="project" value="InterPro"/>
</dbReference>
<dbReference type="InterPro" id="IPR009072">
    <property type="entry name" value="Histone-fold"/>
</dbReference>
<evidence type="ECO:0000256" key="6">
    <source>
        <dbReference type="ARBA" id="ARBA00023163"/>
    </source>
</evidence>
<dbReference type="InterPro" id="IPR006565">
    <property type="entry name" value="BTP"/>
</dbReference>
<feature type="compositionally biased region" description="Basic and acidic residues" evidence="9">
    <location>
        <begin position="203"/>
        <end position="215"/>
    </location>
</feature>
<evidence type="ECO:0000256" key="4">
    <source>
        <dbReference type="ARBA" id="ARBA00022833"/>
    </source>
</evidence>
<dbReference type="InterPro" id="IPR001965">
    <property type="entry name" value="Znf_PHD"/>
</dbReference>
<dbReference type="Gene3D" id="1.10.20.10">
    <property type="entry name" value="Histone, subunit A"/>
    <property type="match status" value="1"/>
</dbReference>
<sequence>MYIRITNNMAMAEYSRGILKIVVAQICQIIGWHSINSTPLEFMVDLMQEYLLRIARVAHQYAEILGRTDPNLDDLGLAFQQMNVDINQLAEYVKNVDSVPCVISVPKLPISHDNHLNFLKPGSKEVVTRPVHVHEHLPAMNLEQSSDELDEVCNNENINTDHPIVESIESHGNLITNEVRSDAVFKRPGNPLSEQPGTSKRAKVIDESRPLREIHSVMMTTSGFLSPAREGKLPESRTPAQARADSPSPSSYPMVPPELKCDKKIKKLVKKGSEDRKLDKENRKKNREKDLFKPDKVIDTKMKTLSGTKDASKSKSVKAGGSKTLVIIPPSAASDPQHHPQKEEVSGKISKKSSPKLKSEKVASSASAMHSVKQENSIKGKLPVELDKQKLNIFKKISKSRDEKNSEIPEHHKFKDTELQSSTSGSILDEADKFIRNDPEIKLEETKTSVMKEEDIFLNSEITESRSPSSDMYAYDDMSPPGTPSTPKTPELNVPGCPTDQKKKRKEKSSRKKDNMKTFNSRDSIMKIKSSSETPDTDVLGRPKTPDASESSLRKDSNVTSPMTFPFFPPFPSAPGLIPMHSMFPRFPLPLPRGAPNQPSILQNMPAIPRFLPPTMNTTDGIPMTKGKLSDRDSQSIVEFEKPISSEPYVGPSKIDVEKSCKMNKMSKQHNDSFVQQLEMQNTRNEISASIIPMALQQSSQKLIKSEKIDKKSKKHKIEKKEKLKKKKEKKEKHKEKSEKNKEKKEKMEKFLKVKERKERKDKRKDKDEEKESEAVPKITLKLGTASPTPPMLETSLMKKITIKPLIKKVEDTAKRESSPELAKISALVTRPPKQKTARAKQEVLKKSDLKEEKIDIGKSVMETTSAVIDQGGQQVWICPACGNQDDGSPMVGCDDCDAWYHWVCVGMQVPPATSENWYCRLCISKKQGQHHDKKKKKRKKRVKIVS</sequence>
<keyword evidence="3 8" id="KW-0863">Zinc-finger</keyword>
<protein>
    <recommendedName>
        <fullName evidence="10">PHD-type domain-containing protein</fullName>
    </recommendedName>
</protein>
<feature type="domain" description="PHD-type" evidence="10">
    <location>
        <begin position="876"/>
        <end position="926"/>
    </location>
</feature>
<reference evidence="11" key="1">
    <citation type="journal article" date="2023" name="bioRxiv">
        <title>Scaffold-level genome assemblies of two parasitoid biocontrol wasps reveal the parthenogenesis mechanism and an associated novel virus.</title>
        <authorList>
            <person name="Inwood S."/>
            <person name="Skelly J."/>
            <person name="Guhlin J."/>
            <person name="Harrop T."/>
            <person name="Goldson S."/>
            <person name="Dearden P."/>
        </authorList>
    </citation>
    <scope>NUCLEOTIDE SEQUENCE</scope>
    <source>
        <strain evidence="11">Irish</strain>
        <tissue evidence="11">Whole body</tissue>
    </source>
</reference>
<evidence type="ECO:0000256" key="1">
    <source>
        <dbReference type="ARBA" id="ARBA00004123"/>
    </source>
</evidence>
<dbReference type="SMART" id="SM00249">
    <property type="entry name" value="PHD"/>
    <property type="match status" value="1"/>
</dbReference>
<feature type="region of interest" description="Disordered" evidence="9">
    <location>
        <begin position="185"/>
        <end position="383"/>
    </location>
</feature>
<keyword evidence="5" id="KW-0805">Transcription regulation</keyword>
<dbReference type="Gene3D" id="3.30.40.10">
    <property type="entry name" value="Zinc/RING finger domain, C3HC4 (zinc finger)"/>
    <property type="match status" value="1"/>
</dbReference>
<dbReference type="Proteomes" id="UP001168990">
    <property type="component" value="Unassembled WGS sequence"/>
</dbReference>
<dbReference type="PANTHER" id="PTHR46452:SF1">
    <property type="entry name" value="TRANSCRIPTION INITIATION FACTOR TFIID SUBUNIT 3"/>
    <property type="match status" value="1"/>
</dbReference>
<evidence type="ECO:0000256" key="9">
    <source>
        <dbReference type="SAM" id="MobiDB-lite"/>
    </source>
</evidence>
<feature type="region of interest" description="Disordered" evidence="9">
    <location>
        <begin position="703"/>
        <end position="792"/>
    </location>
</feature>
<feature type="compositionally biased region" description="Basic and acidic residues" evidence="9">
    <location>
        <begin position="430"/>
        <end position="455"/>
    </location>
</feature>
<evidence type="ECO:0000259" key="10">
    <source>
        <dbReference type="PROSITE" id="PS50016"/>
    </source>
</evidence>
<feature type="compositionally biased region" description="Polar residues" evidence="9">
    <location>
        <begin position="460"/>
        <end position="470"/>
    </location>
</feature>
<comment type="caution">
    <text evidence="11">The sequence shown here is derived from an EMBL/GenBank/DDBJ whole genome shotgun (WGS) entry which is preliminary data.</text>
</comment>
<dbReference type="AlphaFoldDB" id="A0AA39FHQ0"/>
<evidence type="ECO:0000256" key="7">
    <source>
        <dbReference type="ARBA" id="ARBA00023242"/>
    </source>
</evidence>
<organism evidence="11 12">
    <name type="scientific">Microctonus aethiopoides</name>
    <dbReference type="NCBI Taxonomy" id="144406"/>
    <lineage>
        <taxon>Eukaryota</taxon>
        <taxon>Metazoa</taxon>
        <taxon>Ecdysozoa</taxon>
        <taxon>Arthropoda</taxon>
        <taxon>Hexapoda</taxon>
        <taxon>Insecta</taxon>
        <taxon>Pterygota</taxon>
        <taxon>Neoptera</taxon>
        <taxon>Endopterygota</taxon>
        <taxon>Hymenoptera</taxon>
        <taxon>Apocrita</taxon>
        <taxon>Ichneumonoidea</taxon>
        <taxon>Braconidae</taxon>
        <taxon>Euphorinae</taxon>
        <taxon>Microctonus</taxon>
    </lineage>
</organism>
<dbReference type="GO" id="GO:0008270">
    <property type="term" value="F:zinc ion binding"/>
    <property type="evidence" value="ECO:0007669"/>
    <property type="project" value="UniProtKB-KW"/>
</dbReference>
<feature type="compositionally biased region" description="Polar residues" evidence="9">
    <location>
        <begin position="517"/>
        <end position="534"/>
    </location>
</feature>
<feature type="compositionally biased region" description="Basic and acidic residues" evidence="9">
    <location>
        <begin position="539"/>
        <end position="557"/>
    </location>
</feature>
<feature type="compositionally biased region" description="Basic and acidic residues" evidence="9">
    <location>
        <begin position="271"/>
        <end position="302"/>
    </location>
</feature>
<feature type="region of interest" description="Disordered" evidence="9">
    <location>
        <begin position="397"/>
        <end position="562"/>
    </location>
</feature>
<dbReference type="GO" id="GO:0005669">
    <property type="term" value="C:transcription factor TFIID complex"/>
    <property type="evidence" value="ECO:0007669"/>
    <property type="project" value="TreeGrafter"/>
</dbReference>
<dbReference type="CDD" id="cd22916">
    <property type="entry name" value="HFD_TAF3"/>
    <property type="match status" value="1"/>
</dbReference>
<feature type="compositionally biased region" description="Basic residues" evidence="9">
    <location>
        <begin position="502"/>
        <end position="511"/>
    </location>
</feature>
<name>A0AA39FHQ0_9HYME</name>
<proteinExistence type="predicted"/>
<dbReference type="PROSITE" id="PS50016">
    <property type="entry name" value="ZF_PHD_2"/>
    <property type="match status" value="1"/>
</dbReference>
<evidence type="ECO:0000256" key="8">
    <source>
        <dbReference type="PROSITE-ProRule" id="PRU00146"/>
    </source>
</evidence>
<dbReference type="Pfam" id="PF07524">
    <property type="entry name" value="Bromo_TP"/>
    <property type="match status" value="1"/>
</dbReference>
<evidence type="ECO:0000256" key="5">
    <source>
        <dbReference type="ARBA" id="ARBA00023015"/>
    </source>
</evidence>
<keyword evidence="2" id="KW-0479">Metal-binding</keyword>
<keyword evidence="6" id="KW-0804">Transcription</keyword>
<dbReference type="SMART" id="SM00576">
    <property type="entry name" value="BTP"/>
    <property type="match status" value="1"/>
</dbReference>
<evidence type="ECO:0000313" key="12">
    <source>
        <dbReference type="Proteomes" id="UP001168990"/>
    </source>
</evidence>
<accession>A0AA39FHQ0</accession>
<dbReference type="EMBL" id="JAQQBS010000004">
    <property type="protein sequence ID" value="KAK0169807.1"/>
    <property type="molecule type" value="Genomic_DNA"/>
</dbReference>
<evidence type="ECO:0000313" key="11">
    <source>
        <dbReference type="EMBL" id="KAK0169807.1"/>
    </source>
</evidence>
<dbReference type="InterPro" id="IPR019787">
    <property type="entry name" value="Znf_PHD-finger"/>
</dbReference>
<dbReference type="GO" id="GO:0045944">
    <property type="term" value="P:positive regulation of transcription by RNA polymerase II"/>
    <property type="evidence" value="ECO:0007669"/>
    <property type="project" value="TreeGrafter"/>
</dbReference>
<dbReference type="InterPro" id="IPR011011">
    <property type="entry name" value="Znf_FYVE_PHD"/>
</dbReference>
<feature type="compositionally biased region" description="Basic residues" evidence="9">
    <location>
        <begin position="711"/>
        <end position="734"/>
    </location>
</feature>
<comment type="subcellular location">
    <subcellularLocation>
        <location evidence="1">Nucleus</location>
    </subcellularLocation>
</comment>
<feature type="compositionally biased region" description="Basic and acidic residues" evidence="9">
    <location>
        <begin position="336"/>
        <end position="346"/>
    </location>
</feature>
<gene>
    <name evidence="11" type="ORF">PV328_010446</name>
</gene>
<dbReference type="InterPro" id="IPR019786">
    <property type="entry name" value="Zinc_finger_PHD-type_CS"/>
</dbReference>
<feature type="compositionally biased region" description="Basic and acidic residues" evidence="9">
    <location>
        <begin position="399"/>
        <end position="418"/>
    </location>
</feature>
<dbReference type="SUPFAM" id="SSF57903">
    <property type="entry name" value="FYVE/PHD zinc finger"/>
    <property type="match status" value="1"/>
</dbReference>
<reference evidence="11" key="2">
    <citation type="submission" date="2023-03" db="EMBL/GenBank/DDBJ databases">
        <authorList>
            <person name="Inwood S.N."/>
            <person name="Skelly J.G."/>
            <person name="Guhlin J."/>
            <person name="Harrop T.W.R."/>
            <person name="Goldson S.G."/>
            <person name="Dearden P.K."/>
        </authorList>
    </citation>
    <scope>NUCLEOTIDE SEQUENCE</scope>
    <source>
        <strain evidence="11">Irish</strain>
        <tissue evidence="11">Whole body</tissue>
    </source>
</reference>
<dbReference type="InterPro" id="IPR013083">
    <property type="entry name" value="Znf_RING/FYVE/PHD"/>
</dbReference>
<keyword evidence="7" id="KW-0539">Nucleus</keyword>
<keyword evidence="12" id="KW-1185">Reference proteome</keyword>
<feature type="compositionally biased region" description="Basic and acidic residues" evidence="9">
    <location>
        <begin position="372"/>
        <end position="383"/>
    </location>
</feature>
<evidence type="ECO:0000256" key="2">
    <source>
        <dbReference type="ARBA" id="ARBA00022723"/>
    </source>
</evidence>
<dbReference type="Pfam" id="PF00628">
    <property type="entry name" value="PHD"/>
    <property type="match status" value="1"/>
</dbReference>
<dbReference type="GO" id="GO:0002039">
    <property type="term" value="F:p53 binding"/>
    <property type="evidence" value="ECO:0007669"/>
    <property type="project" value="TreeGrafter"/>
</dbReference>
<keyword evidence="4" id="KW-0862">Zinc</keyword>
<dbReference type="CDD" id="cd15522">
    <property type="entry name" value="PHD_TAF3"/>
    <property type="match status" value="1"/>
</dbReference>
<dbReference type="PROSITE" id="PS01359">
    <property type="entry name" value="ZF_PHD_1"/>
    <property type="match status" value="1"/>
</dbReference>
<feature type="compositionally biased region" description="Basic and acidic residues" evidence="9">
    <location>
        <begin position="735"/>
        <end position="775"/>
    </location>
</feature>
<dbReference type="PANTHER" id="PTHR46452">
    <property type="entry name" value="TRANSCRIPTION INITIATION FACTOR TFIID SUBUNIT 3"/>
    <property type="match status" value="1"/>
</dbReference>